<gene>
    <name evidence="2" type="ORF">Esi_0187_0026</name>
</gene>
<keyword evidence="3" id="KW-1185">Reference proteome</keyword>
<feature type="compositionally biased region" description="Gly residues" evidence="1">
    <location>
        <begin position="238"/>
        <end position="249"/>
    </location>
</feature>
<dbReference type="AlphaFoldDB" id="D7FP78"/>
<evidence type="ECO:0000313" key="2">
    <source>
        <dbReference type="EMBL" id="CBJ30339.1"/>
    </source>
</evidence>
<name>D7FP78_ECTSI</name>
<organism evidence="2 3">
    <name type="scientific">Ectocarpus siliculosus</name>
    <name type="common">Brown alga</name>
    <name type="synonym">Conferva siliculosa</name>
    <dbReference type="NCBI Taxonomy" id="2880"/>
    <lineage>
        <taxon>Eukaryota</taxon>
        <taxon>Sar</taxon>
        <taxon>Stramenopiles</taxon>
        <taxon>Ochrophyta</taxon>
        <taxon>PX clade</taxon>
        <taxon>Phaeophyceae</taxon>
        <taxon>Ectocarpales</taxon>
        <taxon>Ectocarpaceae</taxon>
        <taxon>Ectocarpus</taxon>
    </lineage>
</organism>
<reference evidence="2 3" key="1">
    <citation type="journal article" date="2010" name="Nature">
        <title>The Ectocarpus genome and the independent evolution of multicellularity in brown algae.</title>
        <authorList>
            <person name="Cock J.M."/>
            <person name="Sterck L."/>
            <person name="Rouze P."/>
            <person name="Scornet D."/>
            <person name="Allen A.E."/>
            <person name="Amoutzias G."/>
            <person name="Anthouard V."/>
            <person name="Artiguenave F."/>
            <person name="Aury J.M."/>
            <person name="Badger J.H."/>
            <person name="Beszteri B."/>
            <person name="Billiau K."/>
            <person name="Bonnet E."/>
            <person name="Bothwell J.H."/>
            <person name="Bowler C."/>
            <person name="Boyen C."/>
            <person name="Brownlee C."/>
            <person name="Carrano C.J."/>
            <person name="Charrier B."/>
            <person name="Cho G.Y."/>
            <person name="Coelho S.M."/>
            <person name="Collen J."/>
            <person name="Corre E."/>
            <person name="Da Silva C."/>
            <person name="Delage L."/>
            <person name="Delaroque N."/>
            <person name="Dittami S.M."/>
            <person name="Doulbeau S."/>
            <person name="Elias M."/>
            <person name="Farnham G."/>
            <person name="Gachon C.M."/>
            <person name="Gschloessl B."/>
            <person name="Heesch S."/>
            <person name="Jabbari K."/>
            <person name="Jubin C."/>
            <person name="Kawai H."/>
            <person name="Kimura K."/>
            <person name="Kloareg B."/>
            <person name="Kupper F.C."/>
            <person name="Lang D."/>
            <person name="Le Bail A."/>
            <person name="Leblanc C."/>
            <person name="Lerouge P."/>
            <person name="Lohr M."/>
            <person name="Lopez P.J."/>
            <person name="Martens C."/>
            <person name="Maumus F."/>
            <person name="Michel G."/>
            <person name="Miranda-Saavedra D."/>
            <person name="Morales J."/>
            <person name="Moreau H."/>
            <person name="Motomura T."/>
            <person name="Nagasato C."/>
            <person name="Napoli C.A."/>
            <person name="Nelson D.R."/>
            <person name="Nyvall-Collen P."/>
            <person name="Peters A.F."/>
            <person name="Pommier C."/>
            <person name="Potin P."/>
            <person name="Poulain J."/>
            <person name="Quesneville H."/>
            <person name="Read B."/>
            <person name="Rensing S.A."/>
            <person name="Ritter A."/>
            <person name="Rousvoal S."/>
            <person name="Samanta M."/>
            <person name="Samson G."/>
            <person name="Schroeder D.C."/>
            <person name="Segurens B."/>
            <person name="Strittmatter M."/>
            <person name="Tonon T."/>
            <person name="Tregear J.W."/>
            <person name="Valentin K."/>
            <person name="von Dassow P."/>
            <person name="Yamagishi T."/>
            <person name="Van de Peer Y."/>
            <person name="Wincker P."/>
        </authorList>
    </citation>
    <scope>NUCLEOTIDE SEQUENCE [LARGE SCALE GENOMIC DNA]</scope>
    <source>
        <strain evidence="3">Ec32 / CCAP1310/4</strain>
    </source>
</reference>
<protein>
    <submittedName>
        <fullName evidence="2">Uncharacterized protein</fullName>
    </submittedName>
</protein>
<dbReference type="Proteomes" id="UP000002630">
    <property type="component" value="Unassembled WGS sequence"/>
</dbReference>
<evidence type="ECO:0000256" key="1">
    <source>
        <dbReference type="SAM" id="MobiDB-lite"/>
    </source>
</evidence>
<sequence length="295" mass="31521">MSARRAGPGSPVMVSASAKKELKAAVKAYVLRQVSLDKDLSESISRRDFDWDEDMRRMMDTVKIAAAGEGKRTFESVPKVMRRQVAAKQRADEATSLEGSWFPSVMRRMLIMVQGKEGGEVPRCMTKLAAALHKVLTSGHAVTPYIFWSLVGASFLPEDHQNPPAQKMILTCLTFVHQRRENYHDFLVEHSIKVPSSLKQAVQRANQKRAHKKGVSKKSHLGGGGGGGGSSRRLVGAEEGGGALEGGHGHGSSAVSIKYIGGAGVGNVSDAGSDDMSDTMSVFSVSTQLGGGQAT</sequence>
<proteinExistence type="predicted"/>
<feature type="region of interest" description="Disordered" evidence="1">
    <location>
        <begin position="203"/>
        <end position="249"/>
    </location>
</feature>
<dbReference type="EMBL" id="FN649760">
    <property type="protein sequence ID" value="CBJ30339.1"/>
    <property type="molecule type" value="Genomic_DNA"/>
</dbReference>
<feature type="compositionally biased region" description="Basic residues" evidence="1">
    <location>
        <begin position="206"/>
        <end position="220"/>
    </location>
</feature>
<evidence type="ECO:0000313" key="3">
    <source>
        <dbReference type="Proteomes" id="UP000002630"/>
    </source>
</evidence>
<dbReference type="InParanoid" id="D7FP78"/>
<feature type="compositionally biased region" description="Gly residues" evidence="1">
    <location>
        <begin position="221"/>
        <end position="230"/>
    </location>
</feature>
<accession>D7FP78</accession>